<keyword evidence="3" id="KW-1185">Reference proteome</keyword>
<feature type="chain" id="PRO_5043019400" evidence="1">
    <location>
        <begin position="22"/>
        <end position="186"/>
    </location>
</feature>
<evidence type="ECO:0000313" key="3">
    <source>
        <dbReference type="Proteomes" id="UP001303473"/>
    </source>
</evidence>
<organism evidence="2 3">
    <name type="scientific">Diplogelasinospora grovesii</name>
    <dbReference type="NCBI Taxonomy" id="303347"/>
    <lineage>
        <taxon>Eukaryota</taxon>
        <taxon>Fungi</taxon>
        <taxon>Dikarya</taxon>
        <taxon>Ascomycota</taxon>
        <taxon>Pezizomycotina</taxon>
        <taxon>Sordariomycetes</taxon>
        <taxon>Sordariomycetidae</taxon>
        <taxon>Sordariales</taxon>
        <taxon>Diplogelasinosporaceae</taxon>
        <taxon>Diplogelasinospora</taxon>
    </lineage>
</organism>
<evidence type="ECO:0000256" key="1">
    <source>
        <dbReference type="SAM" id="SignalP"/>
    </source>
</evidence>
<reference evidence="3" key="1">
    <citation type="journal article" date="2023" name="Mol. Phylogenet. Evol.">
        <title>Genome-scale phylogeny and comparative genomics of the fungal order Sordariales.</title>
        <authorList>
            <person name="Hensen N."/>
            <person name="Bonometti L."/>
            <person name="Westerberg I."/>
            <person name="Brannstrom I.O."/>
            <person name="Guillou S."/>
            <person name="Cros-Aarteil S."/>
            <person name="Calhoun S."/>
            <person name="Haridas S."/>
            <person name="Kuo A."/>
            <person name="Mondo S."/>
            <person name="Pangilinan J."/>
            <person name="Riley R."/>
            <person name="LaButti K."/>
            <person name="Andreopoulos B."/>
            <person name="Lipzen A."/>
            <person name="Chen C."/>
            <person name="Yan M."/>
            <person name="Daum C."/>
            <person name="Ng V."/>
            <person name="Clum A."/>
            <person name="Steindorff A."/>
            <person name="Ohm R.A."/>
            <person name="Martin F."/>
            <person name="Silar P."/>
            <person name="Natvig D.O."/>
            <person name="Lalanne C."/>
            <person name="Gautier V."/>
            <person name="Ament-Velasquez S.L."/>
            <person name="Kruys A."/>
            <person name="Hutchinson M.I."/>
            <person name="Powell A.J."/>
            <person name="Barry K."/>
            <person name="Miller A.N."/>
            <person name="Grigoriev I.V."/>
            <person name="Debuchy R."/>
            <person name="Gladieux P."/>
            <person name="Hiltunen Thoren M."/>
            <person name="Johannesson H."/>
        </authorList>
    </citation>
    <scope>NUCLEOTIDE SEQUENCE [LARGE SCALE GENOMIC DNA]</scope>
    <source>
        <strain evidence="3">CBS 340.73</strain>
    </source>
</reference>
<comment type="caution">
    <text evidence="2">The sequence shown here is derived from an EMBL/GenBank/DDBJ whole genome shotgun (WGS) entry which is preliminary data.</text>
</comment>
<sequence length="186" mass="19350">MFFSKLINLLPLLAAVGGATAAKRDIAANTGSNITVYAYGTGISGLPVYAGTDGLAYVSTNPSSDMKPVNWTLARGGQVPWNVTLGSSNSTSTSAIQFYIVTTADAFEPVGFLNSTSTAPDGAVTTGFTTYGSNVMYIDGSTYTSQFWAMSTTETGVWEIMWNESGADQAGSVPVALRTVGPPTIN</sequence>
<proteinExistence type="predicted"/>
<evidence type="ECO:0000313" key="2">
    <source>
        <dbReference type="EMBL" id="KAK3941382.1"/>
    </source>
</evidence>
<feature type="signal peptide" evidence="1">
    <location>
        <begin position="1"/>
        <end position="21"/>
    </location>
</feature>
<dbReference type="Proteomes" id="UP001303473">
    <property type="component" value="Unassembled WGS sequence"/>
</dbReference>
<accession>A0AAN6NCT0</accession>
<protein>
    <submittedName>
        <fullName evidence="2">Uncharacterized protein</fullName>
    </submittedName>
</protein>
<name>A0AAN6NCT0_9PEZI</name>
<dbReference type="AlphaFoldDB" id="A0AAN6NCT0"/>
<gene>
    <name evidence="2" type="ORF">QBC46DRAFT_382584</name>
</gene>
<keyword evidence="1" id="KW-0732">Signal</keyword>
<dbReference type="EMBL" id="MU853783">
    <property type="protein sequence ID" value="KAK3941382.1"/>
    <property type="molecule type" value="Genomic_DNA"/>
</dbReference>